<organism evidence="1 2">
    <name type="scientific">Ramlibacter tataouinensis (strain ATCC BAA-407 / DSM 14655 / LMG 21543 / TTB310)</name>
    <dbReference type="NCBI Taxonomy" id="365046"/>
    <lineage>
        <taxon>Bacteria</taxon>
        <taxon>Pseudomonadati</taxon>
        <taxon>Pseudomonadota</taxon>
        <taxon>Betaproteobacteria</taxon>
        <taxon>Burkholderiales</taxon>
        <taxon>Comamonadaceae</taxon>
        <taxon>Ramlibacter</taxon>
    </lineage>
</organism>
<evidence type="ECO:0008006" key="3">
    <source>
        <dbReference type="Google" id="ProtNLM"/>
    </source>
</evidence>
<dbReference type="InterPro" id="IPR043519">
    <property type="entry name" value="NT_sf"/>
</dbReference>
<dbReference type="Pfam" id="PF04229">
    <property type="entry name" value="GrpB"/>
    <property type="match status" value="1"/>
</dbReference>
<evidence type="ECO:0000313" key="1">
    <source>
        <dbReference type="EMBL" id="AEG92276.1"/>
    </source>
</evidence>
<dbReference type="HOGENOM" id="CLU_086407_4_2_4"/>
<gene>
    <name evidence="1" type="ordered locus">Rta_11900</name>
</gene>
<protein>
    <recommendedName>
        <fullName evidence="3">GrpB family protein</fullName>
    </recommendedName>
</protein>
<dbReference type="AlphaFoldDB" id="F5Y1M5"/>
<dbReference type="PATRIC" id="fig|365046.3.peg.1215"/>
<proteinExistence type="predicted"/>
<dbReference type="STRING" id="365046.Rta_11900"/>
<dbReference type="InterPro" id="IPR007344">
    <property type="entry name" value="GrpB/CoaE"/>
</dbReference>
<dbReference type="PANTHER" id="PTHR34822">
    <property type="entry name" value="GRPB DOMAIN PROTEIN (AFU_ORTHOLOGUE AFUA_1G01530)"/>
    <property type="match status" value="1"/>
</dbReference>
<reference evidence="2" key="1">
    <citation type="submission" date="2006-01" db="EMBL/GenBank/DDBJ databases">
        <title>Genome of the cyst-dividing bacterium Ramlibacter tataouinensis.</title>
        <authorList>
            <person name="Barakat M."/>
            <person name="Ortet P."/>
            <person name="De Luca G."/>
            <person name="Jourlin-Castelli C."/>
            <person name="Ansaldi M."/>
            <person name="Py B."/>
            <person name="Fichant G."/>
            <person name="Coutinho P."/>
            <person name="Voulhoux R."/>
            <person name="Bastien O."/>
            <person name="Roy S."/>
            <person name="Marechal E."/>
            <person name="Henrissat B."/>
            <person name="Quentin Y."/>
            <person name="Noirot P."/>
            <person name="Filloux A."/>
            <person name="Mejean V."/>
            <person name="DuBow M."/>
            <person name="Barras F."/>
            <person name="Heulin T."/>
        </authorList>
    </citation>
    <scope>NUCLEOTIDE SEQUENCE [LARGE SCALE GENOMIC DNA]</scope>
    <source>
        <strain evidence="2">ATCC BAA-407 / DSM 14655 / LMG 21543 / TTB310</strain>
    </source>
</reference>
<dbReference type="KEGG" id="rta:Rta_11900"/>
<dbReference type="EMBL" id="CP000245">
    <property type="protein sequence ID" value="AEG92276.1"/>
    <property type="molecule type" value="Genomic_DNA"/>
</dbReference>
<dbReference type="PANTHER" id="PTHR34822:SF1">
    <property type="entry name" value="GRPB FAMILY PROTEIN"/>
    <property type="match status" value="1"/>
</dbReference>
<dbReference type="Proteomes" id="UP000008385">
    <property type="component" value="Chromosome"/>
</dbReference>
<dbReference type="eggNOG" id="COG2320">
    <property type="taxonomic scope" value="Bacteria"/>
</dbReference>
<dbReference type="Gene3D" id="3.30.460.10">
    <property type="entry name" value="Beta Polymerase, domain 2"/>
    <property type="match status" value="1"/>
</dbReference>
<name>F5Y1M5_RAMTT</name>
<accession>F5Y1M5</accession>
<keyword evidence="2" id="KW-1185">Reference proteome</keyword>
<sequence>MEIQHIGSTAVPGLPAKPIIDILAGVRSMAEAESLAERICRSGYTTSAEFNASLHDRRWFMRWADGRRTHHLHVVVHDSQAWRERVDFRDALRSRPELASRYAALKSQLALRHATDREAYTEAKSEFVRSVLAGAC</sequence>
<reference evidence="1 2" key="2">
    <citation type="journal article" date="2011" name="PLoS ONE">
        <title>The Cyst-Dividing Bacterium Ramlibacter tataouinensis TTB310 Genome Reveals a Well-Stocked Toolbox for Adaptation to a Desert Environment.</title>
        <authorList>
            <person name="De Luca G."/>
            <person name="Barakat M."/>
            <person name="Ortet P."/>
            <person name="Fochesato S."/>
            <person name="Jourlin-Castelli C."/>
            <person name="Ansaldi M."/>
            <person name="Py B."/>
            <person name="Fichant G."/>
            <person name="Coutinho P.M."/>
            <person name="Voulhoux R."/>
            <person name="Bastien O."/>
            <person name="Marechal E."/>
            <person name="Henrissat B."/>
            <person name="Quentin Y."/>
            <person name="Noirot P."/>
            <person name="Filloux A."/>
            <person name="Mejean V."/>
            <person name="Dubow M.S."/>
            <person name="Barras F."/>
            <person name="Barbe V."/>
            <person name="Weissenbach J."/>
            <person name="Mihalcescu I."/>
            <person name="Vermeglio A."/>
            <person name="Achouak W."/>
            <person name="Heulin T."/>
        </authorList>
    </citation>
    <scope>NUCLEOTIDE SEQUENCE [LARGE SCALE GENOMIC DNA]</scope>
    <source>
        <strain evidence="2">ATCC BAA-407 / DSM 14655 / LMG 21543 / TTB310</strain>
    </source>
</reference>
<evidence type="ECO:0000313" key="2">
    <source>
        <dbReference type="Proteomes" id="UP000008385"/>
    </source>
</evidence>
<dbReference type="SUPFAM" id="SSF81301">
    <property type="entry name" value="Nucleotidyltransferase"/>
    <property type="match status" value="1"/>
</dbReference>